<evidence type="ECO:0000256" key="7">
    <source>
        <dbReference type="SAM" id="MobiDB-lite"/>
    </source>
</evidence>
<dbReference type="PANTHER" id="PTHR32439:SF9">
    <property type="entry name" value="BLR3264 PROTEIN"/>
    <property type="match status" value="1"/>
</dbReference>
<dbReference type="Gene3D" id="3.30.413.10">
    <property type="entry name" value="Sulfite Reductase Hemoprotein, domain 1"/>
    <property type="match status" value="1"/>
</dbReference>
<reference evidence="9 10" key="1">
    <citation type="journal article" date="2019" name="Int. J. Syst. Evol. Microbiol.">
        <title>The Global Catalogue of Microorganisms (GCM) 10K type strain sequencing project: providing services to taxonomists for standard genome sequencing and annotation.</title>
        <authorList>
            <consortium name="The Broad Institute Genomics Platform"/>
            <consortium name="The Broad Institute Genome Sequencing Center for Infectious Disease"/>
            <person name="Wu L."/>
            <person name="Ma J."/>
        </authorList>
    </citation>
    <scope>NUCLEOTIDE SEQUENCE [LARGE SCALE GENOMIC DNA]</scope>
    <source>
        <strain evidence="9 10">JCM 14588</strain>
    </source>
</reference>
<evidence type="ECO:0000259" key="8">
    <source>
        <dbReference type="Pfam" id="PF03460"/>
    </source>
</evidence>
<accession>A0ABN2BKP6</accession>
<evidence type="ECO:0000256" key="5">
    <source>
        <dbReference type="ARBA" id="ARBA00023004"/>
    </source>
</evidence>
<feature type="region of interest" description="Disordered" evidence="7">
    <location>
        <begin position="264"/>
        <end position="292"/>
    </location>
</feature>
<dbReference type="Proteomes" id="UP001501288">
    <property type="component" value="Unassembled WGS sequence"/>
</dbReference>
<dbReference type="InterPro" id="IPR045854">
    <property type="entry name" value="NO2/SO3_Rdtase_4Fe4S_sf"/>
</dbReference>
<dbReference type="SUPFAM" id="SSF55124">
    <property type="entry name" value="Nitrite/Sulfite reductase N-terminal domain-like"/>
    <property type="match status" value="1"/>
</dbReference>
<evidence type="ECO:0000313" key="10">
    <source>
        <dbReference type="Proteomes" id="UP001501288"/>
    </source>
</evidence>
<dbReference type="Gene3D" id="3.90.480.10">
    <property type="entry name" value="Sulfite Reductase Hemoprotein,Domain 2"/>
    <property type="match status" value="1"/>
</dbReference>
<proteinExistence type="predicted"/>
<organism evidence="9 10">
    <name type="scientific">Dermacoccus barathri</name>
    <dbReference type="NCBI Taxonomy" id="322601"/>
    <lineage>
        <taxon>Bacteria</taxon>
        <taxon>Bacillati</taxon>
        <taxon>Actinomycetota</taxon>
        <taxon>Actinomycetes</taxon>
        <taxon>Micrococcales</taxon>
        <taxon>Dermacoccaceae</taxon>
        <taxon>Dermacoccus</taxon>
    </lineage>
</organism>
<evidence type="ECO:0000256" key="1">
    <source>
        <dbReference type="ARBA" id="ARBA00022485"/>
    </source>
</evidence>
<evidence type="ECO:0000256" key="2">
    <source>
        <dbReference type="ARBA" id="ARBA00022617"/>
    </source>
</evidence>
<dbReference type="Pfam" id="PF03460">
    <property type="entry name" value="NIR_SIR_ferr"/>
    <property type="match status" value="1"/>
</dbReference>
<keyword evidence="1" id="KW-0004">4Fe-4S</keyword>
<keyword evidence="4" id="KW-0560">Oxidoreductase</keyword>
<name>A0ABN2BKP6_9MICO</name>
<protein>
    <submittedName>
        <fullName evidence="9">Precorrin-3B synthase</fullName>
    </submittedName>
</protein>
<dbReference type="InterPro" id="IPR005117">
    <property type="entry name" value="NiRdtase/SiRdtase_haem-b_fer"/>
</dbReference>
<keyword evidence="10" id="KW-1185">Reference proteome</keyword>
<comment type="caution">
    <text evidence="9">The sequence shown here is derived from an EMBL/GenBank/DDBJ whole genome shotgun (WGS) entry which is preliminary data.</text>
</comment>
<keyword evidence="2" id="KW-0349">Heme</keyword>
<feature type="domain" description="Nitrite/Sulfite reductase ferredoxin-like" evidence="8">
    <location>
        <begin position="82"/>
        <end position="129"/>
    </location>
</feature>
<keyword evidence="3" id="KW-0479">Metal-binding</keyword>
<evidence type="ECO:0000313" key="9">
    <source>
        <dbReference type="EMBL" id="GAA1542360.1"/>
    </source>
</evidence>
<keyword evidence="6" id="KW-0411">Iron-sulfur</keyword>
<evidence type="ECO:0000256" key="6">
    <source>
        <dbReference type="ARBA" id="ARBA00023014"/>
    </source>
</evidence>
<sequence length="429" mass="45670">MSVRAHVDVVDSPGFPGEPVAAAFLTCTRAHSGGTVPDSHRVPQLTTSPDPTWLTPMLGAVPSRQIHDRCPGVLRPFAADDGAIVRLRLPGGRTDTTELVDISALAEEFGAPFVQLTSRGNLQLRGLPEPLPEPFVRTVERLGLLPSATHERVRNIVADPSPELDWLVSELDDRLQRDDALATLPGRWLFALSDEMGPSLDAPYDVAFQQFSPTSGRLLAGRQSRPCSPAEAVSALLDVANRFLAVRESEAVWNLRDLPANSPVFDGFDDDDDGGGDTTTAEHGRGSDPTGVSSVELTELGVPLGFLTPVLADALVATLGSSARIVVTPHRSLVLPADTSPEALDELIAAGFHCATDPRRRVTACIGAPFCRRTDSPTVEIARTTPAPEADGRLHIVGCERACGRPTSTHTLVVAPRSADDVADARGDR</sequence>
<gene>
    <name evidence="9" type="primary">cobG</name>
    <name evidence="9" type="ORF">GCM10009762_14780</name>
</gene>
<dbReference type="EMBL" id="BAAANV010000035">
    <property type="protein sequence ID" value="GAA1542360.1"/>
    <property type="molecule type" value="Genomic_DNA"/>
</dbReference>
<keyword evidence="5" id="KW-0408">Iron</keyword>
<evidence type="ECO:0000256" key="3">
    <source>
        <dbReference type="ARBA" id="ARBA00022723"/>
    </source>
</evidence>
<evidence type="ECO:0000256" key="4">
    <source>
        <dbReference type="ARBA" id="ARBA00023002"/>
    </source>
</evidence>
<dbReference type="InterPro" id="IPR036136">
    <property type="entry name" value="Nit/Sulf_reduc_fer-like_dom_sf"/>
</dbReference>
<dbReference type="InterPro" id="IPR051329">
    <property type="entry name" value="NIR_SIR_4Fe-4S"/>
</dbReference>
<dbReference type="PANTHER" id="PTHR32439">
    <property type="entry name" value="FERREDOXIN--NITRITE REDUCTASE, CHLOROPLASTIC"/>
    <property type="match status" value="1"/>
</dbReference>